<feature type="region of interest" description="Disordered" evidence="2">
    <location>
        <begin position="1"/>
        <end position="50"/>
    </location>
</feature>
<dbReference type="Pfam" id="PF00560">
    <property type="entry name" value="LRR_1"/>
    <property type="match status" value="1"/>
</dbReference>
<keyword evidence="3" id="KW-0418">Kinase</keyword>
<evidence type="ECO:0000256" key="2">
    <source>
        <dbReference type="SAM" id="MobiDB-lite"/>
    </source>
</evidence>
<sequence length="662" mass="70698">MATPQPMQDDSLIRALENEQQYEDTGSDEGLPPVPTEVSHGHRQPGQDTDVETCVSSVTDVLQNADLFVDHMYPTLNAVVEEEESHSNLVLKSLNKNLAPTISTTTTEETQRQQTSQNQQHESSGDMLKSLNENSNHAPTISSFGTATGDTQGQKTLTFQNGQHDSSGDKSLNQSAAKEELQSNEAAVLKAAKMDKDDQASSAASIAGIGSKKPSAVNISDQQQEVQKGQKDQKDLPPKQGKPEANLQSKETATNSINPTSAVGVVESSGSDVQAEMQAPQQQPALIRIHRHPVSFPGAYSIDGIGTSSGIGASNDDGRIVPVPPSTGRAELSNLNGNLDSSLNDFLIPRMTQLRYLAYMDLSLNGLVGTLPTEFGLINQLTEFSASANAITGTIPSELGQLTLMRSLQLSANSLVGTLPSELWLLTSLENLNLGSNAAGNYLTGRLPSEIGSLNSLQQLSLSKNLFTGEIPSEYGLLTSLESILLFDNFLSGGLPSEVGTMAMLRHVLIQGNMLSGLLPNELQELTALEWLKLESNNISGGILSELGLLTGLLDLRLGSNQFLGGIPTELGQLLSLQELDLADLMMLTGFVPSEFVLMASLGWLNISGSVGLSGTMPDELCFFQNASCTYIWGTKPCFLGFDCTDQLCGCDCLCSNETSNE</sequence>
<dbReference type="InterPro" id="IPR053038">
    <property type="entry name" value="RLP_Defense"/>
</dbReference>
<feature type="compositionally biased region" description="Low complexity" evidence="2">
    <location>
        <begin position="104"/>
        <end position="122"/>
    </location>
</feature>
<dbReference type="OrthoDB" id="1394818at2759"/>
<comment type="caution">
    <text evidence="3">The sequence shown here is derived from an EMBL/GenBank/DDBJ whole genome shotgun (WGS) entry which is preliminary data.</text>
</comment>
<feature type="compositionally biased region" description="Polar residues" evidence="2">
    <location>
        <begin position="246"/>
        <end position="261"/>
    </location>
</feature>
<protein>
    <submittedName>
        <fullName evidence="3">LRR receptor-like serine threonine-protein kinase</fullName>
    </submittedName>
</protein>
<evidence type="ECO:0000313" key="4">
    <source>
        <dbReference type="Proteomes" id="UP001153069"/>
    </source>
</evidence>
<dbReference type="PANTHER" id="PTHR48064:SF6">
    <property type="entry name" value="RECEPTOR-LIKE PROTEIN KINASE 2"/>
    <property type="match status" value="1"/>
</dbReference>
<feature type="compositionally biased region" description="Low complexity" evidence="2">
    <location>
        <begin position="202"/>
        <end position="213"/>
    </location>
</feature>
<keyword evidence="3" id="KW-0808">Transferase</keyword>
<organism evidence="3 4">
    <name type="scientific">Seminavis robusta</name>
    <dbReference type="NCBI Taxonomy" id="568900"/>
    <lineage>
        <taxon>Eukaryota</taxon>
        <taxon>Sar</taxon>
        <taxon>Stramenopiles</taxon>
        <taxon>Ochrophyta</taxon>
        <taxon>Bacillariophyta</taxon>
        <taxon>Bacillariophyceae</taxon>
        <taxon>Bacillariophycidae</taxon>
        <taxon>Naviculales</taxon>
        <taxon>Naviculaceae</taxon>
        <taxon>Seminavis</taxon>
    </lineage>
</organism>
<feature type="compositionally biased region" description="Basic and acidic residues" evidence="2">
    <location>
        <begin position="228"/>
        <end position="237"/>
    </location>
</feature>
<keyword evidence="1" id="KW-0677">Repeat</keyword>
<dbReference type="FunFam" id="3.80.10.10:FF:000383">
    <property type="entry name" value="Leucine-rich repeat receptor protein kinase EMS1"/>
    <property type="match status" value="1"/>
</dbReference>
<dbReference type="InterPro" id="IPR001611">
    <property type="entry name" value="Leu-rich_rpt"/>
</dbReference>
<reference evidence="3" key="1">
    <citation type="submission" date="2020-06" db="EMBL/GenBank/DDBJ databases">
        <authorList>
            <consortium name="Plant Systems Biology data submission"/>
        </authorList>
    </citation>
    <scope>NUCLEOTIDE SEQUENCE</scope>
    <source>
        <strain evidence="3">D6</strain>
    </source>
</reference>
<dbReference type="SUPFAM" id="SSF52058">
    <property type="entry name" value="L domain-like"/>
    <property type="match status" value="1"/>
</dbReference>
<dbReference type="AlphaFoldDB" id="A0A9N8HYH9"/>
<evidence type="ECO:0000313" key="3">
    <source>
        <dbReference type="EMBL" id="CAB9529450.1"/>
    </source>
</evidence>
<feature type="compositionally biased region" description="Polar residues" evidence="2">
    <location>
        <begin position="131"/>
        <end position="176"/>
    </location>
</feature>
<gene>
    <name evidence="3" type="ORF">SEMRO_2506_G329680.1</name>
</gene>
<proteinExistence type="predicted"/>
<dbReference type="GO" id="GO:0016301">
    <property type="term" value="F:kinase activity"/>
    <property type="evidence" value="ECO:0007669"/>
    <property type="project" value="UniProtKB-KW"/>
</dbReference>
<dbReference type="EMBL" id="CAICTM010002504">
    <property type="protein sequence ID" value="CAB9529450.1"/>
    <property type="molecule type" value="Genomic_DNA"/>
</dbReference>
<accession>A0A9N8HYH9</accession>
<dbReference type="Proteomes" id="UP001153069">
    <property type="component" value="Unassembled WGS sequence"/>
</dbReference>
<evidence type="ECO:0000256" key="1">
    <source>
        <dbReference type="ARBA" id="ARBA00022737"/>
    </source>
</evidence>
<dbReference type="PANTHER" id="PTHR48064">
    <property type="entry name" value="OS01G0750400 PROTEIN"/>
    <property type="match status" value="1"/>
</dbReference>
<dbReference type="InterPro" id="IPR032675">
    <property type="entry name" value="LRR_dom_sf"/>
</dbReference>
<feature type="region of interest" description="Disordered" evidence="2">
    <location>
        <begin position="202"/>
        <end position="278"/>
    </location>
</feature>
<dbReference type="Gene3D" id="3.80.10.10">
    <property type="entry name" value="Ribonuclease Inhibitor"/>
    <property type="match status" value="2"/>
</dbReference>
<name>A0A9N8HYH9_9STRA</name>
<keyword evidence="4" id="KW-1185">Reference proteome</keyword>
<keyword evidence="3" id="KW-0675">Receptor</keyword>
<feature type="region of interest" description="Disordered" evidence="2">
    <location>
        <begin position="104"/>
        <end position="182"/>
    </location>
</feature>